<evidence type="ECO:0000256" key="3">
    <source>
        <dbReference type="ARBA" id="ARBA00022833"/>
    </source>
</evidence>
<reference evidence="6 7" key="1">
    <citation type="submission" date="2019-07" db="EMBL/GenBank/DDBJ databases">
        <title>Deep subsurface shale carbon reservoir microbial communities from Ohio and West Virginia, USA.</title>
        <authorList>
            <person name="Wrighton K."/>
        </authorList>
    </citation>
    <scope>NUCLEOTIDE SEQUENCE [LARGE SCALE GENOMIC DNA]</scope>
    <source>
        <strain evidence="6 7">NP_8Ht</strain>
    </source>
</reference>
<dbReference type="AlphaFoldDB" id="A0A5S5BAN7"/>
<dbReference type="OrthoDB" id="7765631at2"/>
<dbReference type="Pfam" id="PF04828">
    <property type="entry name" value="GFA"/>
    <property type="match status" value="1"/>
</dbReference>
<dbReference type="SUPFAM" id="SSF51316">
    <property type="entry name" value="Mss4-like"/>
    <property type="match status" value="1"/>
</dbReference>
<dbReference type="PROSITE" id="PS51891">
    <property type="entry name" value="CENP_V_GFA"/>
    <property type="match status" value="1"/>
</dbReference>
<dbReference type="PANTHER" id="PTHR33337">
    <property type="entry name" value="GFA DOMAIN-CONTAINING PROTEIN"/>
    <property type="match status" value="1"/>
</dbReference>
<dbReference type="Proteomes" id="UP000324282">
    <property type="component" value="Unassembled WGS sequence"/>
</dbReference>
<feature type="domain" description="CENP-V/GFA" evidence="5">
    <location>
        <begin position="48"/>
        <end position="165"/>
    </location>
</feature>
<comment type="caution">
    <text evidence="6">The sequence shown here is derived from an EMBL/GenBank/DDBJ whole genome shotgun (WGS) entry which is preliminary data.</text>
</comment>
<comment type="similarity">
    <text evidence="1">Belongs to the Gfa family.</text>
</comment>
<keyword evidence="4" id="KW-0456">Lyase</keyword>
<dbReference type="GO" id="GO:0016846">
    <property type="term" value="F:carbon-sulfur lyase activity"/>
    <property type="evidence" value="ECO:0007669"/>
    <property type="project" value="InterPro"/>
</dbReference>
<keyword evidence="2" id="KW-0479">Metal-binding</keyword>
<evidence type="ECO:0000259" key="5">
    <source>
        <dbReference type="PROSITE" id="PS51891"/>
    </source>
</evidence>
<proteinExistence type="inferred from homology"/>
<accession>A0A5S5BAN7</accession>
<organism evidence="6 7">
    <name type="scientific">Stutzerimonas stutzeri</name>
    <name type="common">Pseudomonas stutzeri</name>
    <dbReference type="NCBI Taxonomy" id="316"/>
    <lineage>
        <taxon>Bacteria</taxon>
        <taxon>Pseudomonadati</taxon>
        <taxon>Pseudomonadota</taxon>
        <taxon>Gammaproteobacteria</taxon>
        <taxon>Pseudomonadales</taxon>
        <taxon>Pseudomonadaceae</taxon>
        <taxon>Stutzerimonas</taxon>
    </lineage>
</organism>
<dbReference type="PANTHER" id="PTHR33337:SF40">
    <property type="entry name" value="CENP-V_GFA DOMAIN-CONTAINING PROTEIN-RELATED"/>
    <property type="match status" value="1"/>
</dbReference>
<keyword evidence="3" id="KW-0862">Zinc</keyword>
<protein>
    <recommendedName>
        <fullName evidence="5">CENP-V/GFA domain-containing protein</fullName>
    </recommendedName>
</protein>
<evidence type="ECO:0000256" key="2">
    <source>
        <dbReference type="ARBA" id="ARBA00022723"/>
    </source>
</evidence>
<evidence type="ECO:0000256" key="4">
    <source>
        <dbReference type="ARBA" id="ARBA00023239"/>
    </source>
</evidence>
<dbReference type="EMBL" id="VNHQ01000013">
    <property type="protein sequence ID" value="TYP63386.1"/>
    <property type="molecule type" value="Genomic_DNA"/>
</dbReference>
<name>A0A5S5BAN7_STUST</name>
<sequence length="183" mass="20306">MGKSITRHSSSFPSVTGTITRWRVPHFRQHVIAPYFSVRLLEQEAPLYTGNCLCGGIKFRIESELEPIQICHCSQCRQAQGTLFATNTPVSSAAFQLISGAELITSFESSPGKQRVFCSKCGSPIYSKKETLPGVLRIRAGLLNEELSVKPVAHFYTGSKANWWPISDDLPQFEEAYVPPNKA</sequence>
<dbReference type="InterPro" id="IPR006913">
    <property type="entry name" value="CENP-V/GFA"/>
</dbReference>
<evidence type="ECO:0000313" key="6">
    <source>
        <dbReference type="EMBL" id="TYP63386.1"/>
    </source>
</evidence>
<dbReference type="GO" id="GO:0046872">
    <property type="term" value="F:metal ion binding"/>
    <property type="evidence" value="ECO:0007669"/>
    <property type="project" value="UniProtKB-KW"/>
</dbReference>
<dbReference type="Gene3D" id="3.90.1590.10">
    <property type="entry name" value="glutathione-dependent formaldehyde- activating enzyme (gfa)"/>
    <property type="match status" value="1"/>
</dbReference>
<evidence type="ECO:0000313" key="7">
    <source>
        <dbReference type="Proteomes" id="UP000324282"/>
    </source>
</evidence>
<gene>
    <name evidence="6" type="ORF">A9A72_123154</name>
</gene>
<dbReference type="InterPro" id="IPR011057">
    <property type="entry name" value="Mss4-like_sf"/>
</dbReference>
<evidence type="ECO:0000256" key="1">
    <source>
        <dbReference type="ARBA" id="ARBA00005495"/>
    </source>
</evidence>